<dbReference type="UniPathway" id="UPA00148">
    <property type="reaction ID" value="UER00236"/>
</dbReference>
<organism evidence="18 19">
    <name type="scientific">Dehalobacter restrictus</name>
    <dbReference type="NCBI Taxonomy" id="55583"/>
    <lineage>
        <taxon>Bacteria</taxon>
        <taxon>Bacillati</taxon>
        <taxon>Bacillota</taxon>
        <taxon>Clostridia</taxon>
        <taxon>Eubacteriales</taxon>
        <taxon>Desulfitobacteriaceae</taxon>
        <taxon>Dehalobacter</taxon>
    </lineage>
</organism>
<comment type="function">
    <text evidence="4">Catalyzes ATP-dependent phosphorylation of adenosylcobinamide and addition of GMP to adenosylcobinamide phosphate.</text>
</comment>
<keyword evidence="10" id="KW-0169">Cobalamin biosynthesis</keyword>
<comment type="similarity">
    <text evidence="7">Belongs to the CobU/CobP family.</text>
</comment>
<sequence>MLALVSGGVASGKSEIAENLAVSLNKGKMAYIATMAASDEECCNRVVKHRRMRDGKGFDTFEFPYGLSDKIPVLSGCHTTLLECMGNLIANEMYLQERSPQDTIDCIINDIRLLSVTVPNTVIVTSTIFEDFKTYDDFTAGYIRVLAEINSAIAAAADVVIESVCTIPLIHKGMKELSGYENLV</sequence>
<evidence type="ECO:0000256" key="1">
    <source>
        <dbReference type="ARBA" id="ARBA00000312"/>
    </source>
</evidence>
<keyword evidence="11" id="KW-0808">Transferase</keyword>
<comment type="catalytic activity">
    <reaction evidence="1">
        <text>adenosylcob(III)inamide + ATP = adenosylcob(III)inamide phosphate + ADP + H(+)</text>
        <dbReference type="Rhea" id="RHEA:15769"/>
        <dbReference type="ChEBI" id="CHEBI:2480"/>
        <dbReference type="ChEBI" id="CHEBI:15378"/>
        <dbReference type="ChEBI" id="CHEBI:30616"/>
        <dbReference type="ChEBI" id="CHEBI:58502"/>
        <dbReference type="ChEBI" id="CHEBI:456216"/>
        <dbReference type="EC" id="2.7.1.156"/>
    </reaction>
</comment>
<dbReference type="PANTHER" id="PTHR34848:SF1">
    <property type="entry name" value="BIFUNCTIONAL ADENOSYLCOBALAMIN BIOSYNTHESIS PROTEIN COBU"/>
    <property type="match status" value="1"/>
</dbReference>
<evidence type="ECO:0000256" key="14">
    <source>
        <dbReference type="ARBA" id="ARBA00022840"/>
    </source>
</evidence>
<evidence type="ECO:0000256" key="12">
    <source>
        <dbReference type="ARBA" id="ARBA00022741"/>
    </source>
</evidence>
<accession>A0A857DIA5</accession>
<dbReference type="AlphaFoldDB" id="A0A857DIA5"/>
<keyword evidence="15" id="KW-0342">GTP-binding</keyword>
<evidence type="ECO:0000256" key="17">
    <source>
        <dbReference type="ARBA" id="ARBA00030571"/>
    </source>
</evidence>
<gene>
    <name evidence="18" type="ORF">GQ588_08430</name>
</gene>
<evidence type="ECO:0000256" key="7">
    <source>
        <dbReference type="ARBA" id="ARBA00007490"/>
    </source>
</evidence>
<dbReference type="GO" id="GO:0005524">
    <property type="term" value="F:ATP binding"/>
    <property type="evidence" value="ECO:0007669"/>
    <property type="project" value="UniProtKB-KW"/>
</dbReference>
<keyword evidence="13 18" id="KW-0418">Kinase</keyword>
<evidence type="ECO:0000256" key="10">
    <source>
        <dbReference type="ARBA" id="ARBA00022573"/>
    </source>
</evidence>
<dbReference type="EC" id="2.7.7.62" evidence="9"/>
<keyword evidence="14" id="KW-0067">ATP-binding</keyword>
<evidence type="ECO:0000256" key="8">
    <source>
        <dbReference type="ARBA" id="ARBA00012016"/>
    </source>
</evidence>
<evidence type="ECO:0000313" key="18">
    <source>
        <dbReference type="EMBL" id="QHA00657.1"/>
    </source>
</evidence>
<comment type="catalytic activity">
    <reaction evidence="3">
        <text>adenosylcob(III)inamide + GTP = adenosylcob(III)inamide phosphate + GDP + H(+)</text>
        <dbReference type="Rhea" id="RHEA:15765"/>
        <dbReference type="ChEBI" id="CHEBI:2480"/>
        <dbReference type="ChEBI" id="CHEBI:15378"/>
        <dbReference type="ChEBI" id="CHEBI:37565"/>
        <dbReference type="ChEBI" id="CHEBI:58189"/>
        <dbReference type="ChEBI" id="CHEBI:58502"/>
        <dbReference type="EC" id="2.7.1.156"/>
    </reaction>
</comment>
<reference evidence="18 19" key="1">
    <citation type="submission" date="2019-12" db="EMBL/GenBank/DDBJ databases">
        <title>Sequence classification of anaerobic respiratory reductive dehalogenases: First we see many, then we see few.</title>
        <authorList>
            <person name="Molenda O."/>
            <person name="Puentes Jacome L.A."/>
            <person name="Cao X."/>
            <person name="Nesbo C.L."/>
            <person name="Tang S."/>
            <person name="Morson N."/>
            <person name="Patron J."/>
            <person name="Lomheim L."/>
            <person name="Wishart D.S."/>
            <person name="Edwards E.A."/>
        </authorList>
    </citation>
    <scope>NUCLEOTIDE SEQUENCE [LARGE SCALE GENOMIC DNA]</scope>
    <source>
        <strain evidence="18 19">12DCA</strain>
    </source>
</reference>
<comment type="catalytic activity">
    <reaction evidence="2">
        <text>adenosylcob(III)inamide phosphate + GTP + H(+) = adenosylcob(III)inamide-GDP + diphosphate</text>
        <dbReference type="Rhea" id="RHEA:22712"/>
        <dbReference type="ChEBI" id="CHEBI:15378"/>
        <dbReference type="ChEBI" id="CHEBI:33019"/>
        <dbReference type="ChEBI" id="CHEBI:37565"/>
        <dbReference type="ChEBI" id="CHEBI:58502"/>
        <dbReference type="ChEBI" id="CHEBI:60487"/>
        <dbReference type="EC" id="2.7.7.62"/>
    </reaction>
</comment>
<name>A0A857DIA5_9FIRM</name>
<dbReference type="GO" id="GO:0009236">
    <property type="term" value="P:cobalamin biosynthetic process"/>
    <property type="evidence" value="ECO:0007669"/>
    <property type="project" value="UniProtKB-UniPathway"/>
</dbReference>
<dbReference type="InterPro" id="IPR027417">
    <property type="entry name" value="P-loop_NTPase"/>
</dbReference>
<dbReference type="EC" id="2.7.1.156" evidence="8"/>
<dbReference type="Pfam" id="PF02283">
    <property type="entry name" value="CobU"/>
    <property type="match status" value="1"/>
</dbReference>
<evidence type="ECO:0000313" key="19">
    <source>
        <dbReference type="Proteomes" id="UP000430508"/>
    </source>
</evidence>
<dbReference type="GO" id="GO:0043752">
    <property type="term" value="F:adenosylcobinamide kinase activity"/>
    <property type="evidence" value="ECO:0007669"/>
    <property type="project" value="UniProtKB-EC"/>
</dbReference>
<evidence type="ECO:0000256" key="9">
    <source>
        <dbReference type="ARBA" id="ARBA00012523"/>
    </source>
</evidence>
<keyword evidence="12" id="KW-0547">Nucleotide-binding</keyword>
<evidence type="ECO:0000256" key="4">
    <source>
        <dbReference type="ARBA" id="ARBA00003889"/>
    </source>
</evidence>
<dbReference type="RefSeq" id="WP_019226059.1">
    <property type="nucleotide sequence ID" value="NZ_CP046996.1"/>
</dbReference>
<dbReference type="GO" id="GO:0008820">
    <property type="term" value="F:cobinamide phosphate guanylyltransferase activity"/>
    <property type="evidence" value="ECO:0007669"/>
    <property type="project" value="UniProtKB-EC"/>
</dbReference>
<dbReference type="Proteomes" id="UP000430508">
    <property type="component" value="Chromosome"/>
</dbReference>
<dbReference type="SUPFAM" id="SSF52540">
    <property type="entry name" value="P-loop containing nucleoside triphosphate hydrolases"/>
    <property type="match status" value="1"/>
</dbReference>
<dbReference type="InterPro" id="IPR003203">
    <property type="entry name" value="CobU/CobP"/>
</dbReference>
<evidence type="ECO:0000256" key="13">
    <source>
        <dbReference type="ARBA" id="ARBA00022777"/>
    </source>
</evidence>
<comment type="pathway">
    <text evidence="5">Cofactor biosynthesis; adenosylcobalamin biosynthesis; adenosylcobalamin from cob(II)yrinate a,c-diamide: step 6/7.</text>
</comment>
<dbReference type="EMBL" id="CP046996">
    <property type="protein sequence ID" value="QHA00657.1"/>
    <property type="molecule type" value="Genomic_DNA"/>
</dbReference>
<protein>
    <recommendedName>
        <fullName evidence="16">Adenosylcobinamide kinase</fullName>
        <ecNumber evidence="8">2.7.1.156</ecNumber>
        <ecNumber evidence="9">2.7.7.62</ecNumber>
    </recommendedName>
    <alternativeName>
        <fullName evidence="17">Adenosylcobinamide-phosphate guanylyltransferase</fullName>
    </alternativeName>
</protein>
<evidence type="ECO:0000256" key="3">
    <source>
        <dbReference type="ARBA" id="ARBA00001522"/>
    </source>
</evidence>
<dbReference type="GO" id="GO:0005525">
    <property type="term" value="F:GTP binding"/>
    <property type="evidence" value="ECO:0007669"/>
    <property type="project" value="UniProtKB-KW"/>
</dbReference>
<evidence type="ECO:0000256" key="6">
    <source>
        <dbReference type="ARBA" id="ARBA00005159"/>
    </source>
</evidence>
<dbReference type="PANTHER" id="PTHR34848">
    <property type="match status" value="1"/>
</dbReference>
<evidence type="ECO:0000256" key="2">
    <source>
        <dbReference type="ARBA" id="ARBA00000711"/>
    </source>
</evidence>
<evidence type="ECO:0000256" key="16">
    <source>
        <dbReference type="ARBA" id="ARBA00029570"/>
    </source>
</evidence>
<dbReference type="Gene3D" id="3.40.50.300">
    <property type="entry name" value="P-loop containing nucleotide triphosphate hydrolases"/>
    <property type="match status" value="1"/>
</dbReference>
<comment type="pathway">
    <text evidence="6">Cofactor biosynthesis; adenosylcobalamin biosynthesis; adenosylcobalamin from cob(II)yrinate a,c-diamide: step 5/7.</text>
</comment>
<evidence type="ECO:0000256" key="15">
    <source>
        <dbReference type="ARBA" id="ARBA00023134"/>
    </source>
</evidence>
<evidence type="ECO:0000256" key="5">
    <source>
        <dbReference type="ARBA" id="ARBA00004692"/>
    </source>
</evidence>
<evidence type="ECO:0000256" key="11">
    <source>
        <dbReference type="ARBA" id="ARBA00022679"/>
    </source>
</evidence>
<proteinExistence type="inferred from homology"/>